<reference evidence="1 2" key="1">
    <citation type="submission" date="2016-05" db="EMBL/GenBank/DDBJ databases">
        <title>Genome sequencing reveals origins of a unique bacterial endosymbiosis in the earliest lineages of terrestrial Fungi.</title>
        <authorList>
            <consortium name="DOE Joint Genome Institute"/>
            <person name="Uehling J."/>
            <person name="Gryganskyi A."/>
            <person name="Hameed K."/>
            <person name="Tschaplinski T."/>
            <person name="Misztal P."/>
            <person name="Wu S."/>
            <person name="Desiro A."/>
            <person name="Vande Pol N."/>
            <person name="Du Z.-Y."/>
            <person name="Zienkiewicz A."/>
            <person name="Zienkiewicz K."/>
            <person name="Morin E."/>
            <person name="Tisserant E."/>
            <person name="Splivallo R."/>
            <person name="Hainaut M."/>
            <person name="Henrissat B."/>
            <person name="Ohm R."/>
            <person name="Kuo A."/>
            <person name="Yan J."/>
            <person name="Lipzen A."/>
            <person name="Nolan M."/>
            <person name="Labutti K."/>
            <person name="Barry K."/>
            <person name="Goldstein A."/>
            <person name="Labbe J."/>
            <person name="Schadt C."/>
            <person name="Tuskan G."/>
            <person name="Grigoriev I."/>
            <person name="Martin F."/>
            <person name="Vilgalys R."/>
            <person name="Bonito G."/>
        </authorList>
    </citation>
    <scope>NUCLEOTIDE SEQUENCE [LARGE SCALE GENOMIC DNA]</scope>
    <source>
        <strain evidence="1 2">AG-77</strain>
    </source>
</reference>
<dbReference type="AlphaFoldDB" id="A0A197K974"/>
<name>A0A197K974_9FUNG</name>
<organism evidence="1 2">
    <name type="scientific">Linnemannia elongata AG-77</name>
    <dbReference type="NCBI Taxonomy" id="1314771"/>
    <lineage>
        <taxon>Eukaryota</taxon>
        <taxon>Fungi</taxon>
        <taxon>Fungi incertae sedis</taxon>
        <taxon>Mucoromycota</taxon>
        <taxon>Mortierellomycotina</taxon>
        <taxon>Mortierellomycetes</taxon>
        <taxon>Mortierellales</taxon>
        <taxon>Mortierellaceae</taxon>
        <taxon>Linnemannia</taxon>
    </lineage>
</organism>
<proteinExistence type="predicted"/>
<dbReference type="Gene3D" id="3.80.10.10">
    <property type="entry name" value="Ribonuclease Inhibitor"/>
    <property type="match status" value="1"/>
</dbReference>
<dbReference type="EMBL" id="KV442023">
    <property type="protein sequence ID" value="OAQ32959.1"/>
    <property type="molecule type" value="Genomic_DNA"/>
</dbReference>
<dbReference type="InterPro" id="IPR032675">
    <property type="entry name" value="LRR_dom_sf"/>
</dbReference>
<sequence>MGNPNSQHKRLGLHLACLLNLQKDLLPLLSIVGSSLERLVVDQMLHRPIALESVLELCPHLLHLSLTYPWPCMVTDIDSAPLDSEELPPSSLSLSSPQGSTRILRSLFLRGVIVLKAAILRAICSCPDLQELRLSCFETIPVLSEKRAALLNDSFKFFKTISESCPRLKSLQFSKAFEMEPRNRRYGLEYHNHIAALFPMAKKWTFEVNDLFKMQPYHSKNFLGAEFNNMTTLVIENPLSNTKFLEEWLNTFLISSHSSAHNLLHLRVTGLAFSIWWWDLELRQGHTRALAKQEAIQNEFFCTGIWRCRSLKTLHVRLRDKDELNLGTTSMRIMCGYVSKVLPELEELVLEKRFIDLEEDAGFVLLTRLGRLKRLSVVGLVYRNIDEAWVDWLAKDWARTSRTKKQIQNEWRLARSGRKEETVARVPFRSVQDPKPGESTREYMIDGVDMRYVGQLRDIVEVVKERLAEGETCWPRMEYLRLESGKGESQWNGSLARVQSRVRELRPEIEFNVINRR</sequence>
<protein>
    <recommendedName>
        <fullName evidence="3">F-box domain-containing protein</fullName>
    </recommendedName>
</protein>
<dbReference type="OrthoDB" id="9973021at2759"/>
<evidence type="ECO:0008006" key="3">
    <source>
        <dbReference type="Google" id="ProtNLM"/>
    </source>
</evidence>
<dbReference type="Proteomes" id="UP000078512">
    <property type="component" value="Unassembled WGS sequence"/>
</dbReference>
<evidence type="ECO:0000313" key="2">
    <source>
        <dbReference type="Proteomes" id="UP000078512"/>
    </source>
</evidence>
<evidence type="ECO:0000313" key="1">
    <source>
        <dbReference type="EMBL" id="OAQ32959.1"/>
    </source>
</evidence>
<keyword evidence="2" id="KW-1185">Reference proteome</keyword>
<dbReference type="SUPFAM" id="SSF52047">
    <property type="entry name" value="RNI-like"/>
    <property type="match status" value="1"/>
</dbReference>
<accession>A0A197K974</accession>
<gene>
    <name evidence="1" type="ORF">K457DRAFT_153370</name>
</gene>